<dbReference type="RefSeq" id="WP_128353602.1">
    <property type="nucleotide sequence ID" value="NZ_CP022987.1"/>
</dbReference>
<dbReference type="Pfam" id="PF13442">
    <property type="entry name" value="Cytochrome_CBB3"/>
    <property type="match status" value="1"/>
</dbReference>
<dbReference type="AlphaFoldDB" id="A0A410G8A4"/>
<evidence type="ECO:0000256" key="3">
    <source>
        <dbReference type="ARBA" id="ARBA00022723"/>
    </source>
</evidence>
<dbReference type="InterPro" id="IPR036909">
    <property type="entry name" value="Cyt_c-like_dom_sf"/>
</dbReference>
<evidence type="ECO:0000313" key="10">
    <source>
        <dbReference type="Proteomes" id="UP000283474"/>
    </source>
</evidence>
<feature type="signal peptide" evidence="7">
    <location>
        <begin position="1"/>
        <end position="23"/>
    </location>
</feature>
<dbReference type="InterPro" id="IPR008168">
    <property type="entry name" value="Cyt_C_IC"/>
</dbReference>
<name>A0A410G8A4_9BURK</name>
<dbReference type="EMBL" id="CP022987">
    <property type="protein sequence ID" value="QAA92552.1"/>
    <property type="molecule type" value="Genomic_DNA"/>
</dbReference>
<evidence type="ECO:0000256" key="1">
    <source>
        <dbReference type="ARBA" id="ARBA00022448"/>
    </source>
</evidence>
<keyword evidence="3 6" id="KW-0479">Metal-binding</keyword>
<dbReference type="KEGG" id="pus:CKA81_00860"/>
<protein>
    <submittedName>
        <fullName evidence="9">Sulfide dehydrogenase</fullName>
    </submittedName>
</protein>
<dbReference type="PRINTS" id="PR00605">
    <property type="entry name" value="CYTCHROMECIC"/>
</dbReference>
<feature type="domain" description="Cytochrome c" evidence="8">
    <location>
        <begin position="29"/>
        <end position="109"/>
    </location>
</feature>
<sequence length="111" mass="11292">MKYSGISKLAGVMMLCFAGAATAGGPDAAQLEIGKALFKSGAVPACAICHTLKDAEAEGTIGPNLDEQKPDFAVVRKFVEEGSGAMPSFASTMSAEEMDAVSAYVAEVAGK</sequence>
<organism evidence="9 10">
    <name type="scientific">Pollutimonas thiosulfatoxidans</name>
    <dbReference type="NCBI Taxonomy" id="2028345"/>
    <lineage>
        <taxon>Bacteria</taxon>
        <taxon>Pseudomonadati</taxon>
        <taxon>Pseudomonadota</taxon>
        <taxon>Betaproteobacteria</taxon>
        <taxon>Burkholderiales</taxon>
        <taxon>Alcaligenaceae</taxon>
        <taxon>Pollutimonas</taxon>
    </lineage>
</organism>
<accession>A0A410G8A4</accession>
<dbReference type="GO" id="GO:0005506">
    <property type="term" value="F:iron ion binding"/>
    <property type="evidence" value="ECO:0007669"/>
    <property type="project" value="InterPro"/>
</dbReference>
<evidence type="ECO:0000256" key="6">
    <source>
        <dbReference type="PROSITE-ProRule" id="PRU00433"/>
    </source>
</evidence>
<keyword evidence="2 6" id="KW-0349">Heme</keyword>
<evidence type="ECO:0000256" key="2">
    <source>
        <dbReference type="ARBA" id="ARBA00022617"/>
    </source>
</evidence>
<feature type="chain" id="PRO_5019461799" evidence="7">
    <location>
        <begin position="24"/>
        <end position="111"/>
    </location>
</feature>
<dbReference type="SUPFAM" id="SSF46626">
    <property type="entry name" value="Cytochrome c"/>
    <property type="match status" value="1"/>
</dbReference>
<proteinExistence type="predicted"/>
<dbReference type="PROSITE" id="PS51007">
    <property type="entry name" value="CYTC"/>
    <property type="match status" value="1"/>
</dbReference>
<dbReference type="InterPro" id="IPR009056">
    <property type="entry name" value="Cyt_c-like_dom"/>
</dbReference>
<evidence type="ECO:0000256" key="5">
    <source>
        <dbReference type="ARBA" id="ARBA00023004"/>
    </source>
</evidence>
<dbReference type="Gene3D" id="1.10.760.10">
    <property type="entry name" value="Cytochrome c-like domain"/>
    <property type="match status" value="1"/>
</dbReference>
<keyword evidence="7" id="KW-0732">Signal</keyword>
<keyword evidence="1" id="KW-0813">Transport</keyword>
<dbReference type="Proteomes" id="UP000283474">
    <property type="component" value="Chromosome"/>
</dbReference>
<reference evidence="9 10" key="1">
    <citation type="submission" date="2017-08" db="EMBL/GenBank/DDBJ databases">
        <authorList>
            <person name="Park S.-J."/>
            <person name="Kim H."/>
        </authorList>
    </citation>
    <scope>NUCLEOTIDE SEQUENCE [LARGE SCALE GENOMIC DNA]</scope>
    <source>
        <strain evidence="10">ye3</strain>
    </source>
</reference>
<dbReference type="OrthoDB" id="9805828at2"/>
<gene>
    <name evidence="9" type="ORF">CKA81_00860</name>
</gene>
<evidence type="ECO:0000256" key="7">
    <source>
        <dbReference type="SAM" id="SignalP"/>
    </source>
</evidence>
<dbReference type="GO" id="GO:0009055">
    <property type="term" value="F:electron transfer activity"/>
    <property type="evidence" value="ECO:0007669"/>
    <property type="project" value="InterPro"/>
</dbReference>
<evidence type="ECO:0000256" key="4">
    <source>
        <dbReference type="ARBA" id="ARBA00022982"/>
    </source>
</evidence>
<keyword evidence="5 6" id="KW-0408">Iron</keyword>
<dbReference type="GO" id="GO:0020037">
    <property type="term" value="F:heme binding"/>
    <property type="evidence" value="ECO:0007669"/>
    <property type="project" value="InterPro"/>
</dbReference>
<keyword evidence="10" id="KW-1185">Reference proteome</keyword>
<evidence type="ECO:0000259" key="8">
    <source>
        <dbReference type="PROSITE" id="PS51007"/>
    </source>
</evidence>
<evidence type="ECO:0000313" key="9">
    <source>
        <dbReference type="EMBL" id="QAA92552.1"/>
    </source>
</evidence>
<keyword evidence="4" id="KW-0249">Electron transport</keyword>